<proteinExistence type="predicted"/>
<dbReference type="AlphaFoldDB" id="A0A6C0BEB6"/>
<reference evidence="1" key="1">
    <citation type="journal article" date="2020" name="Nature">
        <title>Giant virus diversity and host interactions through global metagenomics.</title>
        <authorList>
            <person name="Schulz F."/>
            <person name="Roux S."/>
            <person name="Paez-Espino D."/>
            <person name="Jungbluth S."/>
            <person name="Walsh D.A."/>
            <person name="Denef V.J."/>
            <person name="McMahon K.D."/>
            <person name="Konstantinidis K.T."/>
            <person name="Eloe-Fadrosh E.A."/>
            <person name="Kyrpides N.C."/>
            <person name="Woyke T."/>
        </authorList>
    </citation>
    <scope>NUCLEOTIDE SEQUENCE</scope>
    <source>
        <strain evidence="1">GVMAG-M-3300010160-4</strain>
    </source>
</reference>
<protein>
    <submittedName>
        <fullName evidence="1">Uncharacterized protein</fullName>
    </submittedName>
</protein>
<accession>A0A6C0BEB6</accession>
<sequence length="155" mass="17721">MIYHNLDLYFNKTASQINDEYSRLLSLGKINSTDSDIKILLIMSSLKLNPEIFSSDEISIISTITNIRINNIRVSFDVIYPILKSLLSNNSEESRIDNMNYINKSVNLGLIPSHLEIDSSPPVKNYNSVSFESPDCRNLSNSYGSENMPIYFEWK</sequence>
<evidence type="ECO:0000313" key="1">
    <source>
        <dbReference type="EMBL" id="QHS90111.1"/>
    </source>
</evidence>
<name>A0A6C0BEB6_9ZZZZ</name>
<dbReference type="EMBL" id="MN739127">
    <property type="protein sequence ID" value="QHS90111.1"/>
    <property type="molecule type" value="Genomic_DNA"/>
</dbReference>
<organism evidence="1">
    <name type="scientific">viral metagenome</name>
    <dbReference type="NCBI Taxonomy" id="1070528"/>
    <lineage>
        <taxon>unclassified sequences</taxon>
        <taxon>metagenomes</taxon>
        <taxon>organismal metagenomes</taxon>
    </lineage>
</organism>